<dbReference type="SUPFAM" id="SSF52317">
    <property type="entry name" value="Class I glutamine amidotransferase-like"/>
    <property type="match status" value="1"/>
</dbReference>
<gene>
    <name evidence="1" type="ORF">ENG67_04505</name>
</gene>
<dbReference type="EMBL" id="DRBW01000174">
    <property type="protein sequence ID" value="HDM90452.1"/>
    <property type="molecule type" value="Genomic_DNA"/>
</dbReference>
<evidence type="ECO:0000313" key="1">
    <source>
        <dbReference type="EMBL" id="HDM90452.1"/>
    </source>
</evidence>
<name>A0A7C1BH41_UNCW3</name>
<reference evidence="1" key="1">
    <citation type="journal article" date="2020" name="mSystems">
        <title>Genome- and Community-Level Interaction Insights into Carbon Utilization and Element Cycling Functions of Hydrothermarchaeota in Hydrothermal Sediment.</title>
        <authorList>
            <person name="Zhou Z."/>
            <person name="Liu Y."/>
            <person name="Xu W."/>
            <person name="Pan J."/>
            <person name="Luo Z.H."/>
            <person name="Li M."/>
        </authorList>
    </citation>
    <scope>NUCLEOTIDE SEQUENCE [LARGE SCALE GENOMIC DNA]</scope>
    <source>
        <strain evidence="1">HyVt-237</strain>
    </source>
</reference>
<dbReference type="InterPro" id="IPR029062">
    <property type="entry name" value="Class_I_gatase-like"/>
</dbReference>
<accession>A0A7C1BH41</accession>
<organism evidence="1">
    <name type="scientific">candidate division WOR-3 bacterium</name>
    <dbReference type="NCBI Taxonomy" id="2052148"/>
    <lineage>
        <taxon>Bacteria</taxon>
        <taxon>Bacteria division WOR-3</taxon>
    </lineage>
</organism>
<dbReference type="Gene3D" id="3.40.50.880">
    <property type="match status" value="1"/>
</dbReference>
<proteinExistence type="predicted"/>
<protein>
    <submittedName>
        <fullName evidence="1">Uncharacterized protein</fullName>
    </submittedName>
</protein>
<dbReference type="AlphaFoldDB" id="A0A7C1BH41"/>
<comment type="caution">
    <text evidence="1">The sequence shown here is derived from an EMBL/GenBank/DDBJ whole genome shotgun (WGS) entry which is preliminary data.</text>
</comment>
<sequence>MKKFFLFILFTGVLAGQVLYLFDDTRDETAGNADWIIDDDMPIPQPSNPGSGDDWTGGISDWGFDLWDSGEDPFTLPPGTEITYGDTSNPLDLSNFDVFVICEPQDPFSSAEKQAILDFVHDGGGLVLVANHYGSDRNSNGWDSPRVFNDLGTEEYFGIHFNVSGESYNNFSDSPDSNVSGDPDDPLLHGPYGDVAAIGFHSGTAMTLNPEYNSTVRGHIWVSGASHGNSLVMVASATYGAGRVVGVGDSSPADDGNGNPGNVLYDGWTAVGEDNYSLFLNACYWASGGTSNIKPFIRRISRSPQFPSSEDTVTVWARISDDSSPVYDSIYFRTDGGDWQALPHDSARGREYYFHIPPLGKNSTVYYFVKAVDPTGRWSVSDTFHYQVSQGGAYSLDGWTLIQENSHREFYFDNVSILPGSYVIIARNCTRSQFENFWGVQLPDEVVFLNGGNSFPVINGSENYTLVNASGDTVDGPTISMSSGHSIQRISPLDPAGSPSSWDVVPDNLATPGSGANPANSHKVVINEASDASGSGNYIYEFVELFYDVITGVEEESSRDGHLTQVNVVSSLKELDWLNPPYSVYDVSGRKLLEVPAGSEVRDGGLKGGLYIVVKKGKTHPVLILR</sequence>
<dbReference type="Proteomes" id="UP000885931">
    <property type="component" value="Unassembled WGS sequence"/>
</dbReference>